<accession>A0A6A0B515</accession>
<dbReference type="SUPFAM" id="SSF53756">
    <property type="entry name" value="UDP-Glycosyltransferase/glycogen phosphorylase"/>
    <property type="match status" value="1"/>
</dbReference>
<evidence type="ECO:0000313" key="1">
    <source>
        <dbReference type="EMBL" id="GFH40302.1"/>
    </source>
</evidence>
<dbReference type="InterPro" id="IPR043148">
    <property type="entry name" value="TagF_C"/>
</dbReference>
<sequence length="602" mass="69408">MDKKMLLTHIWIYGRPHGKVYNKNVIFLPDGSIKNAQEHHVKWEIKGGKLIIQNDEGKVISTMFPTDDGRFEGEVNGLLRFYKRSDSRINQEILSKNLWTLGIPRVHSLAYGLYFSADGTIINDLSHFAYYRINSDRLTIYNQKWGIEHQLDYLSDERLEGVHGKHKRRRFIKIDNPAAAIASHDKIQALDTQVAETLALLKSSNEETTRENHLKIKVAILLFKYGTASHFIRLVRLLEQDQRFEVRIFIQPNRASNGEYLNNELLEELDAANLAYTAGTLSEVEKQLKHFLPHYVFRQDPWESNWATEFQTGSLQWTNLANIYYTVIDHFIAGALLINYAVQPYFQESKYIFGTIFDETRDYLLSIGQGKLLDKYQDTGNLKAIAISKTVAFWPEQFVKYKKNILFVSHFSLGKDFLKFGLFDEVAEHYRALAKKYPEYSFVWNPHPEFKARHGQLFSDFEDRISELDNLMIVSDRGMHALIAAADVVIADGVSVLYEAQILQKPIIWLERADHKPLSKEGEALMSGVHRLKDYSFEAIDKQLTTIIENGDELAPQQSRNVAPWLSEPHPEEKIADCLYEGIFDGNTSHQVKNSDLSDVTR</sequence>
<gene>
    <name evidence="1" type="ORF">Hs20B_07000</name>
</gene>
<protein>
    <submittedName>
        <fullName evidence="1">Uncharacterized protein</fullName>
    </submittedName>
</protein>
<proteinExistence type="predicted"/>
<dbReference type="EMBL" id="BLLH01000002">
    <property type="protein sequence ID" value="GFH40302.1"/>
    <property type="molecule type" value="Genomic_DNA"/>
</dbReference>
<organism evidence="1 2">
    <name type="scientific">Pseudolactococcus insecticola</name>
    <dbReference type="NCBI Taxonomy" id="2709158"/>
    <lineage>
        <taxon>Bacteria</taxon>
        <taxon>Bacillati</taxon>
        <taxon>Bacillota</taxon>
        <taxon>Bacilli</taxon>
        <taxon>Lactobacillales</taxon>
        <taxon>Streptococcaceae</taxon>
        <taxon>Pseudolactococcus</taxon>
    </lineage>
</organism>
<dbReference type="Gene3D" id="3.40.50.12580">
    <property type="match status" value="1"/>
</dbReference>
<evidence type="ECO:0000313" key="2">
    <source>
        <dbReference type="Proteomes" id="UP000475928"/>
    </source>
</evidence>
<name>A0A6A0B515_9LACT</name>
<dbReference type="Proteomes" id="UP000475928">
    <property type="component" value="Unassembled WGS sequence"/>
</dbReference>
<dbReference type="AlphaFoldDB" id="A0A6A0B515"/>
<reference evidence="1 2" key="1">
    <citation type="submission" date="2020-02" db="EMBL/GenBank/DDBJ databases">
        <title>Draft genome sequence of Lactococcus sp. Hs20B0-1.</title>
        <authorList>
            <person name="Noda S."/>
            <person name="Yuki M."/>
            <person name="Ohkuma M."/>
        </authorList>
    </citation>
    <scope>NUCLEOTIDE SEQUENCE [LARGE SCALE GENOMIC DNA]</scope>
    <source>
        <strain evidence="1 2">Hs20B0-1</strain>
    </source>
</reference>
<keyword evidence="2" id="KW-1185">Reference proteome</keyword>
<dbReference type="RefSeq" id="WP_172355690.1">
    <property type="nucleotide sequence ID" value="NZ_BLLH01000002.1"/>
</dbReference>
<comment type="caution">
    <text evidence="1">The sequence shown here is derived from an EMBL/GenBank/DDBJ whole genome shotgun (WGS) entry which is preliminary data.</text>
</comment>